<comment type="catalytic activity">
    <reaction evidence="1 10">
        <text>S-ubiquitinyl-[E2 ubiquitin-conjugating enzyme]-L-cysteine + [acceptor protein]-L-lysine = [E2 ubiquitin-conjugating enzyme]-L-cysteine + N(6)-ubiquitinyl-[acceptor protein]-L-lysine.</text>
        <dbReference type="EC" id="2.3.2.27"/>
    </reaction>
</comment>
<dbReference type="InterPro" id="IPR039164">
    <property type="entry name" value="UBR1-like"/>
</dbReference>
<evidence type="ECO:0000256" key="6">
    <source>
        <dbReference type="ARBA" id="ARBA00022786"/>
    </source>
</evidence>
<feature type="region of interest" description="Disordered" evidence="11">
    <location>
        <begin position="1265"/>
        <end position="1299"/>
    </location>
</feature>
<proteinExistence type="inferred from homology"/>
<feature type="domain" description="UBR-type" evidence="12">
    <location>
        <begin position="156"/>
        <end position="227"/>
    </location>
</feature>
<dbReference type="FunFam" id="2.10.110.30:FF:000002">
    <property type="entry name" value="Putative e3 ubiquitin-protein ligase ubr3"/>
    <property type="match status" value="1"/>
</dbReference>
<evidence type="ECO:0000256" key="8">
    <source>
        <dbReference type="ARBA" id="ARBA00046341"/>
    </source>
</evidence>
<dbReference type="GO" id="GO:0008270">
    <property type="term" value="F:zinc ion binding"/>
    <property type="evidence" value="ECO:0007669"/>
    <property type="project" value="UniProtKB-UniRule"/>
</dbReference>
<evidence type="ECO:0000256" key="4">
    <source>
        <dbReference type="ARBA" id="ARBA00022723"/>
    </source>
</evidence>
<dbReference type="GO" id="GO:0000151">
    <property type="term" value="C:ubiquitin ligase complex"/>
    <property type="evidence" value="ECO:0007669"/>
    <property type="project" value="TreeGrafter"/>
</dbReference>
<keyword evidence="4 10" id="KW-0479">Metal-binding</keyword>
<gene>
    <name evidence="13" type="primary">LgM4147LRVhigh.09.00290.00070</name>
    <name evidence="13" type="ORF">BN36_0908750</name>
</gene>
<dbReference type="EC" id="2.3.2.27" evidence="10"/>
<feature type="compositionally biased region" description="Polar residues" evidence="11">
    <location>
        <begin position="814"/>
        <end position="832"/>
    </location>
</feature>
<evidence type="ECO:0000256" key="5">
    <source>
        <dbReference type="ARBA" id="ARBA00022771"/>
    </source>
</evidence>
<dbReference type="GO" id="GO:0071596">
    <property type="term" value="P:ubiquitin-dependent protein catabolic process via the N-end rule pathway"/>
    <property type="evidence" value="ECO:0007669"/>
    <property type="project" value="UniProtKB-UniRule"/>
</dbReference>
<dbReference type="EMBL" id="CALQ01000262">
    <property type="protein sequence ID" value="CCM13364.1"/>
    <property type="molecule type" value="Genomic_DNA"/>
</dbReference>
<dbReference type="CDD" id="cd19672">
    <property type="entry name" value="UBR-box_UBR1_like"/>
    <property type="match status" value="1"/>
</dbReference>
<comment type="function">
    <text evidence="10">Ubiquitin ligase protein which is a component of the N-end rule pathway. Recognizes and binds to proteins bearing specific N-terminal residues that are destabilizing according to the N-end rule, leading to their ubiquitination and subsequent degradation.</text>
</comment>
<evidence type="ECO:0000259" key="12">
    <source>
        <dbReference type="PROSITE" id="PS51157"/>
    </source>
</evidence>
<dbReference type="PANTHER" id="PTHR21497:SF24">
    <property type="entry name" value="E3 UBIQUITIN-PROTEIN LIGASE UBR1"/>
    <property type="match status" value="1"/>
</dbReference>
<dbReference type="InterPro" id="IPR044046">
    <property type="entry name" value="E3_ligase_UBR-like_C"/>
</dbReference>
<dbReference type="PROSITE" id="PS51157">
    <property type="entry name" value="ZF_UBR"/>
    <property type="match status" value="1"/>
</dbReference>
<feature type="region of interest" description="Disordered" evidence="11">
    <location>
        <begin position="811"/>
        <end position="865"/>
    </location>
</feature>
<evidence type="ECO:0000256" key="9">
    <source>
        <dbReference type="PROSITE-ProRule" id="PRU00508"/>
    </source>
</evidence>
<organism evidence="13">
    <name type="scientific">Leishmania guyanensis</name>
    <dbReference type="NCBI Taxonomy" id="5670"/>
    <lineage>
        <taxon>Eukaryota</taxon>
        <taxon>Discoba</taxon>
        <taxon>Euglenozoa</taxon>
        <taxon>Kinetoplastea</taxon>
        <taxon>Metakinetoplastina</taxon>
        <taxon>Trypanosomatida</taxon>
        <taxon>Trypanosomatidae</taxon>
        <taxon>Leishmaniinae</taxon>
        <taxon>Leishmania</taxon>
        <taxon>Leishmania guyanensis species complex</taxon>
    </lineage>
</organism>
<accession>A0A1E1IQE7</accession>
<dbReference type="GO" id="GO:0005737">
    <property type="term" value="C:cytoplasm"/>
    <property type="evidence" value="ECO:0007669"/>
    <property type="project" value="TreeGrafter"/>
</dbReference>
<feature type="compositionally biased region" description="Polar residues" evidence="11">
    <location>
        <begin position="937"/>
        <end position="948"/>
    </location>
</feature>
<dbReference type="GO" id="GO:0016567">
    <property type="term" value="P:protein ubiquitination"/>
    <property type="evidence" value="ECO:0007669"/>
    <property type="project" value="UniProtKB-UniRule"/>
</dbReference>
<dbReference type="GO" id="GO:0061630">
    <property type="term" value="F:ubiquitin protein ligase activity"/>
    <property type="evidence" value="ECO:0007669"/>
    <property type="project" value="UniProtKB-UniRule"/>
</dbReference>
<keyword evidence="5 10" id="KW-0863">Zinc-finger</keyword>
<dbReference type="SMART" id="SM00396">
    <property type="entry name" value="ZnF_UBR1"/>
    <property type="match status" value="1"/>
</dbReference>
<dbReference type="PANTHER" id="PTHR21497">
    <property type="entry name" value="UBIQUITIN LIGASE E3 ALPHA-RELATED"/>
    <property type="match status" value="1"/>
</dbReference>
<evidence type="ECO:0000256" key="7">
    <source>
        <dbReference type="ARBA" id="ARBA00022833"/>
    </source>
</evidence>
<feature type="region of interest" description="Disordered" evidence="11">
    <location>
        <begin position="937"/>
        <end position="958"/>
    </location>
</feature>
<evidence type="ECO:0000313" key="13">
    <source>
        <dbReference type="EMBL" id="CCM13364.1"/>
    </source>
</evidence>
<feature type="region of interest" description="Disordered" evidence="11">
    <location>
        <begin position="1615"/>
        <end position="1648"/>
    </location>
</feature>
<sequence length="2258" mass="246367">MVYNPDIPSTWSIKQLLEYARQREIDVPSGCEKSELVTIVDKYITDELLAENIRKENALRMDLIADILGASTASILRHVAHSSYTSVLRRHPEKLQAIIVAGIEQLQSLQFVAQLCSVRVHSPVLAWLVLLTSDCVDGKCLLTTLIPPNSDVAASPVCGHFCGEQEMVVRCLDCGADSTCVMCMDCFRHSPCVNHHYRITQSSGGGMCDCGDPTAWNPESFCSRHRAAAAAAALDDRNSVFSPLDFMAEEDRVWVVPVLRGIIQFIAVTLLQHTRLQVVWKKAQSRTESQLRAASSTDLGTTTGSCTSAAGNAATAHASDAETALLNDVARMSDKFDWLEEWMLEVTRRLWEIIQASDVAKHLVAQLWAEPVRMAMSGGPGVAATATHNNEEEAGDKTSTASLMTDPVLDALPPNFTCVHMVFLHEASQPVTAHEKQANAISRSAPWLNDLLRCVGHCLSDATFRFPVGGLMATYAEYINTQARIEDNECLSQYQTQVLTNPDVIRHLMTPAHLPYKAATNTVLHRELSSLLYALWLARDTVGGTSVNPVTSTAALSRDGLLFIAHQATSVSLASVTALQSCLSVSPAACYTLVLNRLAWRAFVQLAGSLAISGYICKNPNAPTDSQHYPTPDFIGHCISRNTWLWLHAMRVVLSCLLRLPASAATDSSASMPALPTNAITEALGITTELWETWRGAIAFDAPPDRLRQKGALREMLSACRVVNGTDESLLLLEHGTLAEVQSRALRKQPLTEQPESGANAETSVMAAPALATAMGYIMQVLYEISRTMDVVFEKQRDGFCRRCRSTVLKRRTSTGSPRSRQAVTHNSTSLKNEARDADTPAAEEAQADEEANPKCRAPQSRPLRLPSTCSVDVTRYTLLEPHAHATTLSNHLPRIFGAVLMAWVIEHQHATSLRQGAVSPSSPVLAAELATTRLSGLPSASSNTSKPTGEASGLPVAPTHASRLLRPLLDAFFQMRAELKRNAQDRLTFSQQLLDSLVMPHVLAGQVFDGLWRRGDYDVSSAVTMYLTFSCSTSAEFDVLMMQVLTMELAPADMALQILQRFSYAKRSPSDPDAEHLNQAPRRRASAPHRQLPVEKPPEAFPAVLTARRSFFRRYMNGYRHFLRLILTIVTDVSKAAFQAPMSSHSIDRIVAGLLARGKASHSTIVANVNGTARGGDYGDADEDEMDSSGNLIKFLKLVDAAIGKLALAEDSTQGKKFRLKDVDVWRTHVNLYQVGVIDSQLDMFYKTYRYLVNAAKVEKQKEAESCALADGEKDDDTTGGGGRQQQQQRISLPPTQLSDTNMYAELVPTTRALLHTDAVLLPALYILHEYVNYHAPVAVAAAPDAKAASAHEEGITSTAASAEALPCSRYGNAMDEGDEEESQDTESGTEDGHNSDDAEDANPITREALLHATTTLYLCVQDCVSITQAMRAIEGDNDDAASAAKKGSLSWDLVELYLQRFGINEPSFTQASCAQWLPMSELVPCRTLVQKLQTPVQLHTSPSNATSNLTATSSSADMLHRLRDYLLSNKDADPYGCLEMVEAVLVQTGLATFNTAALLAESKTNDEAAQSRKKVIQERQAALMQRMRSRALKGLGKTKAVATAGSLQSSCAAVAPQQQEGRRGINSSDDTSGSVTSTSEKSPTGGEIGSLLTKLLLELATVDCCVCRSLTEEPLFLLCHTSTSGVLAQLGALTLPDGRHVHSHLTMCGHAAHKSCVEKVFVRLSVLWQRWNFRSQLYLGPTEFNCPVCMTIITALCPMPILPGSGNGDLATPTSLTARVLSSTLTPAASLFEELRSGTVSTRNQRAVDVAVEFHRTLANAAVGFSPSEDVPTIVPAEDELQQKNEAAWRLSEAIRTFCYACHLQLEAVKAGQDLSHRDLIGLLSVLVSIMPAELQRQQANLRANYARNIQDKESLLVMDALLQPRDASRLISAHVMAQVLPSLPTNFVRRLVACASDTQKDDNGEGSCAMTAAASLEAEFTGTTMALWRTLGVLTLLKALVVEDVHHGVVLSSSTFAVAGAITFATLSVASVRTPVTRRTSIVRMLQYLLPVAHTGPETELQVVAHDILSCIQATTTSDTLLCARPEVEVVKSAVPYTTPEEWVAQLSEMLLHLPSIYATVLTHFSEHKRCTICHQEPTKPVVCCRCGKLMCMKPLSSPPELYTHTRTCSGAVGIFLVVRTANFYVLELMSGRVYQYPSNYTDDYGEHDRNLRRGIPLFRNAEETQRLVLTWMLNKWGAVSSIFDISNRIDLSTL</sequence>
<reference evidence="13" key="1">
    <citation type="submission" date="2012-08" db="EMBL/GenBank/DDBJ databases">
        <title>Comparative genomics of metastatic and non-metastatic Leishmania guyanensis provides insights into polygenic factors involved in Leishmania RNA virus infection.</title>
        <authorList>
            <person name="Smith D."/>
            <person name="Hertz-Fowler C."/>
            <person name="Martin R."/>
            <person name="Dickens N."/>
            <person name="Fasel N."/>
            <person name="Falquet L."/>
            <person name="Beverley S."/>
            <person name="Zangger H."/>
            <person name="Calderon-Copete S."/>
            <person name="Mottram J."/>
            <person name="Xenarios I."/>
        </authorList>
    </citation>
    <scope>NUCLEOTIDE SEQUENCE</scope>
    <source>
        <strain evidence="13">MHOM/BR/75/M4147/SSU:IR2SAT-LUC</strain>
    </source>
</reference>
<feature type="region of interest" description="Disordered" evidence="11">
    <location>
        <begin position="1068"/>
        <end position="1095"/>
    </location>
</feature>
<feature type="region of interest" description="Disordered" evidence="11">
    <location>
        <begin position="1371"/>
        <end position="1403"/>
    </location>
</feature>
<dbReference type="Pfam" id="PF18995">
    <property type="entry name" value="PRT6_C"/>
    <property type="match status" value="1"/>
</dbReference>
<feature type="zinc finger region" description="UBR-type" evidence="9">
    <location>
        <begin position="156"/>
        <end position="227"/>
    </location>
</feature>
<name>A0A1E1IQE7_LEIGU</name>
<keyword evidence="6 10" id="KW-0833">Ubl conjugation pathway</keyword>
<evidence type="ECO:0000256" key="10">
    <source>
        <dbReference type="RuleBase" id="RU366018"/>
    </source>
</evidence>
<evidence type="ECO:0000256" key="11">
    <source>
        <dbReference type="SAM" id="MobiDB-lite"/>
    </source>
</evidence>
<dbReference type="UniPathway" id="UPA00143"/>
<protein>
    <recommendedName>
        <fullName evidence="10">E3 ubiquitin-protein ligase</fullName>
        <ecNumber evidence="10">2.3.2.27</ecNumber>
    </recommendedName>
</protein>
<keyword evidence="13" id="KW-0436">Ligase</keyword>
<dbReference type="Gene3D" id="2.10.110.30">
    <property type="match status" value="1"/>
</dbReference>
<comment type="pathway">
    <text evidence="2 10">Protein modification; protein ubiquitination.</text>
</comment>
<comment type="similarity">
    <text evidence="8 10">Belongs to the E3 ubiquitin-protein ligase UBR1-like family.</text>
</comment>
<evidence type="ECO:0000256" key="2">
    <source>
        <dbReference type="ARBA" id="ARBA00004906"/>
    </source>
</evidence>
<dbReference type="InterPro" id="IPR003126">
    <property type="entry name" value="Znf_UBR"/>
</dbReference>
<feature type="compositionally biased region" description="Acidic residues" evidence="11">
    <location>
        <begin position="1377"/>
        <end position="1391"/>
    </location>
</feature>
<dbReference type="Pfam" id="PF02207">
    <property type="entry name" value="zf-UBR"/>
    <property type="match status" value="1"/>
</dbReference>
<evidence type="ECO:0000256" key="3">
    <source>
        <dbReference type="ARBA" id="ARBA00022679"/>
    </source>
</evidence>
<keyword evidence="7 10" id="KW-0862">Zinc</keyword>
<keyword evidence="3 10" id="KW-0808">Transferase</keyword>
<evidence type="ECO:0000256" key="1">
    <source>
        <dbReference type="ARBA" id="ARBA00000900"/>
    </source>
</evidence>
<feature type="compositionally biased region" description="Low complexity" evidence="11">
    <location>
        <begin position="1629"/>
        <end position="1641"/>
    </location>
</feature>
<dbReference type="GO" id="GO:0016874">
    <property type="term" value="F:ligase activity"/>
    <property type="evidence" value="ECO:0007669"/>
    <property type="project" value="UniProtKB-KW"/>
</dbReference>